<evidence type="ECO:0000256" key="8">
    <source>
        <dbReference type="HAMAP-Rule" id="MF_00181"/>
    </source>
</evidence>
<dbReference type="Proteomes" id="UP000593758">
    <property type="component" value="Chromosome"/>
</dbReference>
<protein>
    <recommendedName>
        <fullName evidence="8">Probable cytosol aminopeptidase</fullName>
        <ecNumber evidence="8">3.4.11.1</ecNumber>
    </recommendedName>
    <alternativeName>
        <fullName evidence="8">Leucine aminopeptidase</fullName>
        <shortName evidence="8">LAP</shortName>
        <ecNumber evidence="8">3.4.11.10</ecNumber>
    </alternativeName>
    <alternativeName>
        <fullName evidence="8">Leucyl aminopeptidase</fullName>
    </alternativeName>
</protein>
<keyword evidence="8" id="KW-0479">Metal-binding</keyword>
<dbReference type="PANTHER" id="PTHR11963">
    <property type="entry name" value="LEUCINE AMINOPEPTIDASE-RELATED"/>
    <property type="match status" value="1"/>
</dbReference>
<comment type="subcellular location">
    <subcellularLocation>
        <location evidence="8">Cytoplasm</location>
    </subcellularLocation>
</comment>
<dbReference type="InterPro" id="IPR043472">
    <property type="entry name" value="Macro_dom-like"/>
</dbReference>
<evidence type="ECO:0000313" key="11">
    <source>
        <dbReference type="Proteomes" id="UP000593758"/>
    </source>
</evidence>
<dbReference type="PANTHER" id="PTHR11963:SF23">
    <property type="entry name" value="CYTOSOL AMINOPEPTIDASE"/>
    <property type="match status" value="1"/>
</dbReference>
<dbReference type="NCBIfam" id="NF002073">
    <property type="entry name" value="PRK00913.1-2"/>
    <property type="match status" value="1"/>
</dbReference>
<evidence type="ECO:0000313" key="10">
    <source>
        <dbReference type="EMBL" id="QOR69167.1"/>
    </source>
</evidence>
<comment type="catalytic activity">
    <reaction evidence="1 8">
        <text>Release of an N-terminal amino acid, Xaa-|-Yaa-, in which Xaa is preferably Leu, but may be other amino acids including Pro although not Arg or Lys, and Yaa may be Pro. Amino acid amides and methyl esters are also readily hydrolyzed, but rates on arylamides are exceedingly low.</text>
        <dbReference type="EC" id="3.4.11.1"/>
    </reaction>
</comment>
<dbReference type="AlphaFoldDB" id="A0A7M1SPP5"/>
<dbReference type="GO" id="GO:0070006">
    <property type="term" value="F:metalloaminopeptidase activity"/>
    <property type="evidence" value="ECO:0007669"/>
    <property type="project" value="InterPro"/>
</dbReference>
<comment type="cofactor">
    <cofactor evidence="8">
        <name>Mn(2+)</name>
        <dbReference type="ChEBI" id="CHEBI:29035"/>
    </cofactor>
    <text evidence="8">Binds 2 manganese ions per subunit.</text>
</comment>
<dbReference type="PROSITE" id="PS00631">
    <property type="entry name" value="CYTOSOL_AP"/>
    <property type="match status" value="1"/>
</dbReference>
<dbReference type="EC" id="3.4.11.10" evidence="8"/>
<accession>A0A7M1SPP5</accession>
<dbReference type="InterPro" id="IPR023042">
    <property type="entry name" value="Peptidase_M17_leu_NH2_pept"/>
</dbReference>
<comment type="catalytic activity">
    <reaction evidence="2 8">
        <text>Release of an N-terminal amino acid, preferentially leucine, but not glutamic or aspartic acids.</text>
        <dbReference type="EC" id="3.4.11.10"/>
    </reaction>
</comment>
<name>A0A7M1SPP5_9MICO</name>
<keyword evidence="4 8" id="KW-0031">Aminopeptidase</keyword>
<dbReference type="EMBL" id="CP063169">
    <property type="protein sequence ID" value="QOR69167.1"/>
    <property type="molecule type" value="Genomic_DNA"/>
</dbReference>
<dbReference type="PRINTS" id="PR00481">
    <property type="entry name" value="LAMNOPPTDASE"/>
</dbReference>
<dbReference type="Pfam" id="PF02789">
    <property type="entry name" value="Peptidase_M17_N"/>
    <property type="match status" value="1"/>
</dbReference>
<feature type="binding site" evidence="8">
    <location>
        <position position="284"/>
    </location>
    <ligand>
        <name>Mn(2+)</name>
        <dbReference type="ChEBI" id="CHEBI:29035"/>
        <label>2</label>
    </ligand>
</feature>
<evidence type="ECO:0000256" key="6">
    <source>
        <dbReference type="ARBA" id="ARBA00022801"/>
    </source>
</evidence>
<evidence type="ECO:0000256" key="4">
    <source>
        <dbReference type="ARBA" id="ARBA00022438"/>
    </source>
</evidence>
<evidence type="ECO:0000256" key="1">
    <source>
        <dbReference type="ARBA" id="ARBA00000135"/>
    </source>
</evidence>
<dbReference type="SUPFAM" id="SSF53187">
    <property type="entry name" value="Zn-dependent exopeptidases"/>
    <property type="match status" value="1"/>
</dbReference>
<feature type="binding site" evidence="8">
    <location>
        <position position="345"/>
    </location>
    <ligand>
        <name>Mn(2+)</name>
        <dbReference type="ChEBI" id="CHEBI:29035"/>
        <label>2</label>
    </ligand>
</feature>
<dbReference type="KEGG" id="halt:IM660_10550"/>
<feature type="binding site" evidence="8">
    <location>
        <position position="343"/>
    </location>
    <ligand>
        <name>Mn(2+)</name>
        <dbReference type="ChEBI" id="CHEBI:29035"/>
        <label>1</label>
    </ligand>
</feature>
<evidence type="ECO:0000256" key="5">
    <source>
        <dbReference type="ARBA" id="ARBA00022670"/>
    </source>
</evidence>
<dbReference type="Gene3D" id="3.40.630.10">
    <property type="entry name" value="Zn peptidases"/>
    <property type="match status" value="1"/>
</dbReference>
<evidence type="ECO:0000256" key="2">
    <source>
        <dbReference type="ARBA" id="ARBA00000967"/>
    </source>
</evidence>
<dbReference type="CDD" id="cd00433">
    <property type="entry name" value="Peptidase_M17"/>
    <property type="match status" value="1"/>
</dbReference>
<proteinExistence type="inferred from homology"/>
<dbReference type="GO" id="GO:0030145">
    <property type="term" value="F:manganese ion binding"/>
    <property type="evidence" value="ECO:0007669"/>
    <property type="project" value="UniProtKB-UniRule"/>
</dbReference>
<dbReference type="InterPro" id="IPR008283">
    <property type="entry name" value="Peptidase_M17_N"/>
</dbReference>
<dbReference type="Gene3D" id="3.40.220.10">
    <property type="entry name" value="Leucine Aminopeptidase, subunit E, domain 1"/>
    <property type="match status" value="1"/>
</dbReference>
<keyword evidence="8" id="KW-0464">Manganese</keyword>
<gene>
    <name evidence="8" type="primary">pepA</name>
    <name evidence="10" type="ORF">IM660_10550</name>
</gene>
<comment type="similarity">
    <text evidence="3 8">Belongs to the peptidase M17 family.</text>
</comment>
<feature type="active site" evidence="8">
    <location>
        <position position="273"/>
    </location>
</feature>
<keyword evidence="8" id="KW-0963">Cytoplasm</keyword>
<feature type="domain" description="Cytosol aminopeptidase" evidence="9">
    <location>
        <begin position="341"/>
        <end position="348"/>
    </location>
</feature>
<keyword evidence="5 8" id="KW-0645">Protease</keyword>
<dbReference type="EC" id="3.4.11.1" evidence="8"/>
<feature type="binding site" evidence="8">
    <location>
        <position position="266"/>
    </location>
    <ligand>
        <name>Mn(2+)</name>
        <dbReference type="ChEBI" id="CHEBI:29035"/>
        <label>2</label>
    </ligand>
</feature>
<dbReference type="HAMAP" id="MF_00181">
    <property type="entry name" value="Cytosol_peptidase_M17"/>
    <property type="match status" value="1"/>
</dbReference>
<feature type="binding site" evidence="8">
    <location>
        <position position="261"/>
    </location>
    <ligand>
        <name>Mn(2+)</name>
        <dbReference type="ChEBI" id="CHEBI:29035"/>
        <label>2</label>
    </ligand>
</feature>
<dbReference type="InterPro" id="IPR011356">
    <property type="entry name" value="Leucine_aapep/pepB"/>
</dbReference>
<keyword evidence="11" id="KW-1185">Reference proteome</keyword>
<keyword evidence="6 8" id="KW-0378">Hydrolase</keyword>
<dbReference type="InterPro" id="IPR000819">
    <property type="entry name" value="Peptidase_M17_C"/>
</dbReference>
<sequence length="493" mass="51038">MHGVTDLTLTSKSPERLSTDVLVVGVADEDGKPRIEGAQALSRTTRSSLERAITLLGVTGRAGEVTKIPAGGDVRADLLLLTGTGAPAQDDQVARERLRRAAGAALAGLAGSPRVSIALPVADTADLQAVAEGALLGCYRMASAREAHAAAREIQLVASPSGKAARAALDRARTVAEAVHGTRDLVNLSPNVLYPESFATRARDLAKGTKVKVSVLDERALADGGYGGLLGVGKGSARGPRLVRLEYRPSRARRHVALVGKGITFDSGGLSLKPAKGMETMKNDMAGAAAVLHTVLAAARLGLPIAVTGWLALAENMPSGSAQRPSDVITIRGGKTVEVLNTDAEGRLVMADALVAATEEGPDAVIDIATLTGAQMVALGNQVSAVMGNDDVREQVLSAADRAGEQFWPMPLPEELRASMNTPMADIANMGERYGGMLVAGLFLQEFVGETPWAHLDIAGPAFNDSSPRHYVPKGGTGVGVRTLVELLSAASA</sequence>
<evidence type="ECO:0000256" key="7">
    <source>
        <dbReference type="ARBA" id="ARBA00049972"/>
    </source>
</evidence>
<feature type="binding site" evidence="8">
    <location>
        <position position="266"/>
    </location>
    <ligand>
        <name>Mn(2+)</name>
        <dbReference type="ChEBI" id="CHEBI:29035"/>
        <label>1</label>
    </ligand>
</feature>
<dbReference type="Pfam" id="PF00883">
    <property type="entry name" value="Peptidase_M17"/>
    <property type="match status" value="1"/>
</dbReference>
<feature type="binding site" evidence="8">
    <location>
        <position position="345"/>
    </location>
    <ligand>
        <name>Mn(2+)</name>
        <dbReference type="ChEBI" id="CHEBI:29035"/>
        <label>1</label>
    </ligand>
</feature>
<dbReference type="GO" id="GO:0006508">
    <property type="term" value="P:proteolysis"/>
    <property type="evidence" value="ECO:0007669"/>
    <property type="project" value="UniProtKB-KW"/>
</dbReference>
<evidence type="ECO:0000256" key="3">
    <source>
        <dbReference type="ARBA" id="ARBA00009528"/>
    </source>
</evidence>
<comment type="function">
    <text evidence="7 8">Presumably involved in the processing and regular turnover of intracellular proteins. Catalyzes the removal of unsubstituted N-terminal amino acids from various peptides.</text>
</comment>
<dbReference type="SUPFAM" id="SSF52949">
    <property type="entry name" value="Macro domain-like"/>
    <property type="match status" value="1"/>
</dbReference>
<feature type="active site" evidence="8">
    <location>
        <position position="347"/>
    </location>
</feature>
<dbReference type="GO" id="GO:0005737">
    <property type="term" value="C:cytoplasm"/>
    <property type="evidence" value="ECO:0007669"/>
    <property type="project" value="UniProtKB-SubCell"/>
</dbReference>
<evidence type="ECO:0000259" key="9">
    <source>
        <dbReference type="PROSITE" id="PS00631"/>
    </source>
</evidence>
<reference evidence="10 11" key="1">
    <citation type="submission" date="2020-10" db="EMBL/GenBank/DDBJ databases">
        <title>Haloactinobacterium sp. RN3S43, a bacterium isolated from saline soil.</title>
        <authorList>
            <person name="Sun J.-Q."/>
        </authorList>
    </citation>
    <scope>NUCLEOTIDE SEQUENCE [LARGE SCALE GENOMIC DNA]</scope>
    <source>
        <strain evidence="10 11">RN3S43</strain>
    </source>
</reference>
<organism evidence="10 11">
    <name type="scientific">Ruania alkalisoli</name>
    <dbReference type="NCBI Taxonomy" id="2779775"/>
    <lineage>
        <taxon>Bacteria</taxon>
        <taxon>Bacillati</taxon>
        <taxon>Actinomycetota</taxon>
        <taxon>Actinomycetes</taxon>
        <taxon>Micrococcales</taxon>
        <taxon>Ruaniaceae</taxon>
        <taxon>Ruania</taxon>
    </lineage>
</organism>